<evidence type="ECO:0000256" key="1">
    <source>
        <dbReference type="ARBA" id="ARBA00006738"/>
    </source>
</evidence>
<comment type="similarity">
    <text evidence="1 2">Belongs to the UPF0102 family.</text>
</comment>
<reference evidence="3 4" key="1">
    <citation type="journal article" date="2016" name="Nat. Commun.">
        <title>Thousands of microbial genomes shed light on interconnected biogeochemical processes in an aquifer system.</title>
        <authorList>
            <person name="Anantharaman K."/>
            <person name="Brown C.T."/>
            <person name="Hug L.A."/>
            <person name="Sharon I."/>
            <person name="Castelle C.J."/>
            <person name="Probst A.J."/>
            <person name="Thomas B.C."/>
            <person name="Singh A."/>
            <person name="Wilkins M.J."/>
            <person name="Karaoz U."/>
            <person name="Brodie E.L."/>
            <person name="Williams K.H."/>
            <person name="Hubbard S.S."/>
            <person name="Banfield J.F."/>
        </authorList>
    </citation>
    <scope>NUCLEOTIDE SEQUENCE [LARGE SCALE GENOMIC DNA]</scope>
</reference>
<dbReference type="Gene3D" id="3.40.1350.10">
    <property type="match status" value="1"/>
</dbReference>
<proteinExistence type="inferred from homology"/>
<dbReference type="Proteomes" id="UP000178176">
    <property type="component" value="Unassembled WGS sequence"/>
</dbReference>
<dbReference type="GO" id="GO:0003676">
    <property type="term" value="F:nucleic acid binding"/>
    <property type="evidence" value="ECO:0007669"/>
    <property type="project" value="InterPro"/>
</dbReference>
<organism evidence="3 4">
    <name type="scientific">Candidatus Amesbacteria bacterium RIFCSPHIGHO2_01_FULL_48_32b</name>
    <dbReference type="NCBI Taxonomy" id="1797253"/>
    <lineage>
        <taxon>Bacteria</taxon>
        <taxon>Candidatus Amesiibacteriota</taxon>
    </lineage>
</organism>
<dbReference type="SUPFAM" id="SSF52980">
    <property type="entry name" value="Restriction endonuclease-like"/>
    <property type="match status" value="1"/>
</dbReference>
<dbReference type="PANTHER" id="PTHR34039">
    <property type="entry name" value="UPF0102 PROTEIN YRAN"/>
    <property type="match status" value="1"/>
</dbReference>
<dbReference type="PANTHER" id="PTHR34039:SF1">
    <property type="entry name" value="UPF0102 PROTEIN YRAN"/>
    <property type="match status" value="1"/>
</dbReference>
<protein>
    <recommendedName>
        <fullName evidence="2">UPF0102 protein A2876_01790</fullName>
    </recommendedName>
</protein>
<accession>A0A1F4YDM9</accession>
<dbReference type="AlphaFoldDB" id="A0A1F4YDM9"/>
<comment type="caution">
    <text evidence="3">The sequence shown here is derived from an EMBL/GenBank/DDBJ whole genome shotgun (WGS) entry which is preliminary data.</text>
</comment>
<evidence type="ECO:0000313" key="3">
    <source>
        <dbReference type="EMBL" id="OGC92079.1"/>
    </source>
</evidence>
<dbReference type="InterPro" id="IPR011335">
    <property type="entry name" value="Restrct_endonuc-II-like"/>
</dbReference>
<dbReference type="CDD" id="cd20736">
    <property type="entry name" value="PoNe_Nuclease"/>
    <property type="match status" value="1"/>
</dbReference>
<dbReference type="InterPro" id="IPR003509">
    <property type="entry name" value="UPF0102_YraN-like"/>
</dbReference>
<dbReference type="NCBIfam" id="NF009150">
    <property type="entry name" value="PRK12497.1-3"/>
    <property type="match status" value="1"/>
</dbReference>
<gene>
    <name evidence="3" type="ORF">A2876_01790</name>
</gene>
<name>A0A1F4YDM9_9BACT</name>
<dbReference type="InterPro" id="IPR011856">
    <property type="entry name" value="tRNA_endonuc-like_dom_sf"/>
</dbReference>
<evidence type="ECO:0000313" key="4">
    <source>
        <dbReference type="Proteomes" id="UP000178176"/>
    </source>
</evidence>
<dbReference type="HAMAP" id="MF_00048">
    <property type="entry name" value="UPF0102"/>
    <property type="match status" value="1"/>
</dbReference>
<dbReference type="Pfam" id="PF02021">
    <property type="entry name" value="UPF0102"/>
    <property type="match status" value="1"/>
</dbReference>
<evidence type="ECO:0000256" key="2">
    <source>
        <dbReference type="HAMAP-Rule" id="MF_00048"/>
    </source>
</evidence>
<dbReference type="EMBL" id="MEXH01000022">
    <property type="protein sequence ID" value="OGC92079.1"/>
    <property type="molecule type" value="Genomic_DNA"/>
</dbReference>
<sequence length="118" mass="13452">MKKLNREIGKIGELAAEEFLVKKGFEVILRNFGTRFGEIDLVMRDKGILVFVEVKAKKGLVFGMPEEMFTRGKFERVKRMATVYLKGKDVPCRIDMAAVVLDGQNQPVSVKHYENVVM</sequence>